<organism evidence="7 8">
    <name type="scientific">Chryseosolibacter indicus</name>
    <dbReference type="NCBI Taxonomy" id="2782351"/>
    <lineage>
        <taxon>Bacteria</taxon>
        <taxon>Pseudomonadati</taxon>
        <taxon>Bacteroidota</taxon>
        <taxon>Cytophagia</taxon>
        <taxon>Cytophagales</taxon>
        <taxon>Chryseotaleaceae</taxon>
        <taxon>Chryseosolibacter</taxon>
    </lineage>
</organism>
<evidence type="ECO:0000256" key="4">
    <source>
        <dbReference type="PROSITE-ProRule" id="PRU10040"/>
    </source>
</evidence>
<comment type="pathway">
    <text evidence="5">Glycan metabolism; pectin degradation; 2-dehydro-3-deoxy-D-gluconate from pectin: step 1/5.</text>
</comment>
<evidence type="ECO:0000256" key="2">
    <source>
        <dbReference type="ARBA" id="ARBA00022801"/>
    </source>
</evidence>
<comment type="caution">
    <text evidence="7">The sequence shown here is derived from an EMBL/GenBank/DDBJ whole genome shotgun (WGS) entry which is preliminary data.</text>
</comment>
<dbReference type="InterPro" id="IPR018040">
    <property type="entry name" value="Pectinesterase_Tyr_AS"/>
</dbReference>
<dbReference type="PANTHER" id="PTHR31321">
    <property type="entry name" value="ACYL-COA THIOESTER HYDROLASE YBHC-RELATED"/>
    <property type="match status" value="1"/>
</dbReference>
<dbReference type="PROSITE" id="PS00800">
    <property type="entry name" value="PECTINESTERASE_1"/>
    <property type="match status" value="1"/>
</dbReference>
<evidence type="ECO:0000256" key="3">
    <source>
        <dbReference type="ARBA" id="ARBA00023085"/>
    </source>
</evidence>
<feature type="active site" evidence="4">
    <location>
        <position position="181"/>
    </location>
</feature>
<dbReference type="InterPro" id="IPR000070">
    <property type="entry name" value="Pectinesterase_cat"/>
</dbReference>
<dbReference type="RefSeq" id="WP_254153891.1">
    <property type="nucleotide sequence ID" value="NZ_JAHESD010000022.1"/>
</dbReference>
<dbReference type="SUPFAM" id="SSF51126">
    <property type="entry name" value="Pectin lyase-like"/>
    <property type="match status" value="1"/>
</dbReference>
<evidence type="ECO:0000259" key="6">
    <source>
        <dbReference type="Pfam" id="PF01095"/>
    </source>
</evidence>
<accession>A0ABS5VR56</accession>
<dbReference type="PANTHER" id="PTHR31321:SF57">
    <property type="entry name" value="PECTINESTERASE 53-RELATED"/>
    <property type="match status" value="1"/>
</dbReference>
<keyword evidence="3 5" id="KW-0063">Aspartyl esterase</keyword>
<evidence type="ECO:0000256" key="1">
    <source>
        <dbReference type="ARBA" id="ARBA00008891"/>
    </source>
</evidence>
<dbReference type="EMBL" id="JAHESD010000022">
    <property type="protein sequence ID" value="MBT1703930.1"/>
    <property type="molecule type" value="Genomic_DNA"/>
</dbReference>
<proteinExistence type="inferred from homology"/>
<dbReference type="InterPro" id="IPR012334">
    <property type="entry name" value="Pectin_lyas_fold"/>
</dbReference>
<comment type="catalytic activity">
    <reaction evidence="5">
        <text>[(1-&gt;4)-alpha-D-galacturonosyl methyl ester](n) + n H2O = [(1-&gt;4)-alpha-D-galacturonosyl](n) + n methanol + n H(+)</text>
        <dbReference type="Rhea" id="RHEA:22380"/>
        <dbReference type="Rhea" id="RHEA-COMP:14570"/>
        <dbReference type="Rhea" id="RHEA-COMP:14573"/>
        <dbReference type="ChEBI" id="CHEBI:15377"/>
        <dbReference type="ChEBI" id="CHEBI:15378"/>
        <dbReference type="ChEBI" id="CHEBI:17790"/>
        <dbReference type="ChEBI" id="CHEBI:140522"/>
        <dbReference type="ChEBI" id="CHEBI:140523"/>
        <dbReference type="EC" id="3.1.1.11"/>
    </reaction>
</comment>
<evidence type="ECO:0000313" key="8">
    <source>
        <dbReference type="Proteomes" id="UP000772618"/>
    </source>
</evidence>
<name>A0ABS5VR56_9BACT</name>
<gene>
    <name evidence="7" type="ORF">KK060_11600</name>
</gene>
<dbReference type="InterPro" id="IPR033131">
    <property type="entry name" value="Pectinesterase_Asp_AS"/>
</dbReference>
<sequence length="323" mass="36378">MLRLHSIVVIICIVSCLPLAIPAQVTYKKEITVAHDGSGDFTSLQEAINSRKAFPEEYNIIRIKPGTYKEKIEVSSWLTKVRLIGEDPLTTIITFDDYSGKGGINTFTSYTVKVTGNDFYAENITFENAAGLVGQAVAIHVEADRCVFYNCRFIGNQDTIYTGGERSRQYFKKCYIEGTTDFIFGGATALFEDCHIHSKKNSYVTAASTAEGHKFGYVFKNCTLTAAPDITKVYLGRPWRNYAKTVFINCNLGEHIVKEGWHNWNKPDAEKTTFYAEYKSTGKGASPGTRVQWSKQLTRQEVAKYTTFNILGGIDKWKPEIRR</sequence>
<reference evidence="7 8" key="1">
    <citation type="submission" date="2021-05" db="EMBL/GenBank/DDBJ databases">
        <title>A Polyphasic approach of four new species of the genus Ohtaekwangia: Ohtaekwangia histidinii sp. nov., Ohtaekwangia cretensis sp. nov., Ohtaekwangia indiensis sp. nov., Ohtaekwangia reichenbachii sp. nov. from diverse environment.</title>
        <authorList>
            <person name="Octaviana S."/>
        </authorList>
    </citation>
    <scope>NUCLEOTIDE SEQUENCE [LARGE SCALE GENOMIC DNA]</scope>
    <source>
        <strain evidence="7 8">PWU20</strain>
    </source>
</reference>
<dbReference type="PROSITE" id="PS00503">
    <property type="entry name" value="PECTINESTERASE_2"/>
    <property type="match status" value="1"/>
</dbReference>
<evidence type="ECO:0000313" key="7">
    <source>
        <dbReference type="EMBL" id="MBT1703930.1"/>
    </source>
</evidence>
<evidence type="ECO:0000256" key="5">
    <source>
        <dbReference type="RuleBase" id="RU000589"/>
    </source>
</evidence>
<keyword evidence="8" id="KW-1185">Reference proteome</keyword>
<dbReference type="InterPro" id="IPR011050">
    <property type="entry name" value="Pectin_lyase_fold/virulence"/>
</dbReference>
<protein>
    <recommendedName>
        <fullName evidence="5">Pectinesterase</fullName>
        <ecNumber evidence="5">3.1.1.11</ecNumber>
    </recommendedName>
</protein>
<dbReference type="Gene3D" id="2.160.20.10">
    <property type="entry name" value="Single-stranded right-handed beta-helix, Pectin lyase-like"/>
    <property type="match status" value="1"/>
</dbReference>
<comment type="similarity">
    <text evidence="1">Belongs to the pectinesterase family.</text>
</comment>
<keyword evidence="2 5" id="KW-0378">Hydrolase</keyword>
<dbReference type="EC" id="3.1.1.11" evidence="5"/>
<dbReference type="Pfam" id="PF01095">
    <property type="entry name" value="Pectinesterase"/>
    <property type="match status" value="1"/>
</dbReference>
<feature type="domain" description="Pectinesterase catalytic" evidence="6">
    <location>
        <begin position="31"/>
        <end position="312"/>
    </location>
</feature>
<dbReference type="Proteomes" id="UP000772618">
    <property type="component" value="Unassembled WGS sequence"/>
</dbReference>